<feature type="compositionally biased region" description="Pro residues" evidence="1">
    <location>
        <begin position="18"/>
        <end position="57"/>
    </location>
</feature>
<dbReference type="EMBL" id="FPKH01000001">
    <property type="protein sequence ID" value="SFX16470.1"/>
    <property type="molecule type" value="Genomic_DNA"/>
</dbReference>
<dbReference type="RefSeq" id="WP_175560443.1">
    <property type="nucleotide sequence ID" value="NZ_FPKH01000001.1"/>
</dbReference>
<dbReference type="AlphaFoldDB" id="A0A377RWW5"/>
<proteinExistence type="predicted"/>
<evidence type="ECO:0000256" key="1">
    <source>
        <dbReference type="SAM" id="MobiDB-lite"/>
    </source>
</evidence>
<gene>
    <name evidence="2" type="ORF">SAMN03097694_0995</name>
</gene>
<name>A0A377RWW5_9BURK</name>
<feature type="region of interest" description="Disordered" evidence="1">
    <location>
        <begin position="1"/>
        <end position="57"/>
    </location>
</feature>
<evidence type="ECO:0000313" key="2">
    <source>
        <dbReference type="EMBL" id="SFX16470.1"/>
    </source>
</evidence>
<reference evidence="2 3" key="1">
    <citation type="submission" date="2016-11" db="EMBL/GenBank/DDBJ databases">
        <authorList>
            <person name="Varghese N."/>
            <person name="Submissions S."/>
        </authorList>
    </citation>
    <scope>NUCLEOTIDE SEQUENCE [LARGE SCALE GENOMIC DNA]</scope>
    <source>
        <strain evidence="2 3">NFR18</strain>
    </source>
</reference>
<protein>
    <submittedName>
        <fullName evidence="2">Uncharacterized protein</fullName>
    </submittedName>
</protein>
<accession>A0A377RWW5</accession>
<evidence type="ECO:0000313" key="3">
    <source>
        <dbReference type="Proteomes" id="UP000182489"/>
    </source>
</evidence>
<organism evidence="2 3">
    <name type="scientific">Janthinobacterium lividum</name>
    <dbReference type="NCBI Taxonomy" id="29581"/>
    <lineage>
        <taxon>Bacteria</taxon>
        <taxon>Pseudomonadati</taxon>
        <taxon>Pseudomonadota</taxon>
        <taxon>Betaproteobacteria</taxon>
        <taxon>Burkholderiales</taxon>
        <taxon>Oxalobacteraceae</taxon>
        <taxon>Janthinobacterium</taxon>
    </lineage>
</organism>
<sequence length="57" mass="6292">MQPQFRFAPLRAHSTPEPDMPPPPEGDPLKPPPEPPPHIDPVPVEEPTPPPPPVKMH</sequence>
<dbReference type="Proteomes" id="UP000182489">
    <property type="component" value="Unassembled WGS sequence"/>
</dbReference>
<comment type="caution">
    <text evidence="2">The sequence shown here is derived from an EMBL/GenBank/DDBJ whole genome shotgun (WGS) entry which is preliminary data.</text>
</comment>